<dbReference type="HOGENOM" id="CLU_2589541_0_0_1"/>
<dbReference type="VEuPathDB" id="FungiDB:CHGG_02017"/>
<reference evidence="2" key="1">
    <citation type="journal article" date="2015" name="Genome Announc.">
        <title>Draft genome sequence of the cellulolytic fungus Chaetomium globosum.</title>
        <authorList>
            <person name="Cuomo C.A."/>
            <person name="Untereiner W.A."/>
            <person name="Ma L.-J."/>
            <person name="Grabherr M."/>
            <person name="Birren B.W."/>
        </authorList>
    </citation>
    <scope>NUCLEOTIDE SEQUENCE [LARGE SCALE GENOMIC DNA]</scope>
    <source>
        <strain evidence="2">ATCC 6205 / CBS 148.51 / DSM 1962 / NBRC 6347 / NRRL 1970</strain>
    </source>
</reference>
<evidence type="ECO:0000313" key="1">
    <source>
        <dbReference type="EMBL" id="EAQ93782.1"/>
    </source>
</evidence>
<keyword evidence="2" id="KW-1185">Reference proteome</keyword>
<dbReference type="AlphaFoldDB" id="Q2HCN7"/>
<dbReference type="GeneID" id="4388314"/>
<dbReference type="InParanoid" id="Q2HCN7"/>
<dbReference type="Proteomes" id="UP000001056">
    <property type="component" value="Unassembled WGS sequence"/>
</dbReference>
<dbReference type="RefSeq" id="XP_001221238.1">
    <property type="nucleotide sequence ID" value="XM_001221237.1"/>
</dbReference>
<dbReference type="EMBL" id="CH408029">
    <property type="protein sequence ID" value="EAQ93782.1"/>
    <property type="molecule type" value="Genomic_DNA"/>
</dbReference>
<protein>
    <submittedName>
        <fullName evidence="1">Uncharacterized protein</fullName>
    </submittedName>
</protein>
<sequence length="80" mass="9209">MSHRQEFKARVERSCHGATENWHGTGFLTASLVEGLKSWLEGEKPIEAIKVLRLLAIKVRRHSRVKIARSLGKEWTNQML</sequence>
<evidence type="ECO:0000313" key="2">
    <source>
        <dbReference type="Proteomes" id="UP000001056"/>
    </source>
</evidence>
<accession>Q2HCN7</accession>
<name>Q2HCN7_CHAGB</name>
<organism evidence="1 2">
    <name type="scientific">Chaetomium globosum (strain ATCC 6205 / CBS 148.51 / DSM 1962 / NBRC 6347 / NRRL 1970)</name>
    <name type="common">Soil fungus</name>
    <dbReference type="NCBI Taxonomy" id="306901"/>
    <lineage>
        <taxon>Eukaryota</taxon>
        <taxon>Fungi</taxon>
        <taxon>Dikarya</taxon>
        <taxon>Ascomycota</taxon>
        <taxon>Pezizomycotina</taxon>
        <taxon>Sordariomycetes</taxon>
        <taxon>Sordariomycetidae</taxon>
        <taxon>Sordariales</taxon>
        <taxon>Chaetomiaceae</taxon>
        <taxon>Chaetomium</taxon>
    </lineage>
</organism>
<gene>
    <name evidence="1" type="ORF">CHGG_02017</name>
</gene>
<proteinExistence type="predicted"/>